<dbReference type="AlphaFoldDB" id="A0A8H7V4I7"/>
<dbReference type="Gene3D" id="1.25.40.10">
    <property type="entry name" value="Tetratricopeptide repeat domain"/>
    <property type="match status" value="1"/>
</dbReference>
<evidence type="ECO:0000259" key="3">
    <source>
        <dbReference type="Pfam" id="PF10373"/>
    </source>
</evidence>
<dbReference type="SUPFAM" id="SSF48452">
    <property type="entry name" value="TPR-like"/>
    <property type="match status" value="1"/>
</dbReference>
<dbReference type="GO" id="GO:0070034">
    <property type="term" value="F:telomerase RNA binding"/>
    <property type="evidence" value="ECO:0007669"/>
    <property type="project" value="TreeGrafter"/>
</dbReference>
<feature type="compositionally biased region" description="Basic and acidic residues" evidence="2">
    <location>
        <begin position="857"/>
        <end position="867"/>
    </location>
</feature>
<evidence type="ECO:0000313" key="6">
    <source>
        <dbReference type="Proteomes" id="UP000650833"/>
    </source>
</evidence>
<dbReference type="Proteomes" id="UP000650833">
    <property type="component" value="Unassembled WGS sequence"/>
</dbReference>
<dbReference type="InterPro" id="IPR018834">
    <property type="entry name" value="DNA/RNA-bd_Est1-type"/>
</dbReference>
<dbReference type="GO" id="GO:0005697">
    <property type="term" value="C:telomerase holoenzyme complex"/>
    <property type="evidence" value="ECO:0007669"/>
    <property type="project" value="TreeGrafter"/>
</dbReference>
<accession>A0A8H7V4I7</accession>
<protein>
    <recommendedName>
        <fullName evidence="7">PIN domain-containing protein</fullName>
    </recommendedName>
</protein>
<keyword evidence="6" id="KW-1185">Reference proteome</keyword>
<reference evidence="5" key="1">
    <citation type="submission" date="2020-12" db="EMBL/GenBank/DDBJ databases">
        <title>Metabolic potential, ecology and presence of endohyphal bacteria is reflected in genomic diversity of Mucoromycotina.</title>
        <authorList>
            <person name="Muszewska A."/>
            <person name="Okrasinska A."/>
            <person name="Steczkiewicz K."/>
            <person name="Drgas O."/>
            <person name="Orlowska M."/>
            <person name="Perlinska-Lenart U."/>
            <person name="Aleksandrzak-Piekarczyk T."/>
            <person name="Szatraj K."/>
            <person name="Zielenkiewicz U."/>
            <person name="Pilsyk S."/>
            <person name="Malc E."/>
            <person name="Mieczkowski P."/>
            <person name="Kruszewska J.S."/>
            <person name="Biernat P."/>
            <person name="Pawlowska J."/>
        </authorList>
    </citation>
    <scope>NUCLEOTIDE SEQUENCE</scope>
    <source>
        <strain evidence="5">CBS 226.32</strain>
    </source>
</reference>
<feature type="compositionally biased region" description="Polar residues" evidence="2">
    <location>
        <begin position="1"/>
        <end position="12"/>
    </location>
</feature>
<gene>
    <name evidence="5" type="ORF">INT46_007795</name>
</gene>
<feature type="compositionally biased region" description="Basic residues" evidence="2">
    <location>
        <begin position="30"/>
        <end position="44"/>
    </location>
</feature>
<dbReference type="Pfam" id="PF10373">
    <property type="entry name" value="EST1_DNA_bind"/>
    <property type="match status" value="1"/>
</dbReference>
<feature type="compositionally biased region" description="Low complexity" evidence="2">
    <location>
        <begin position="13"/>
        <end position="29"/>
    </location>
</feature>
<evidence type="ECO:0000313" key="5">
    <source>
        <dbReference type="EMBL" id="KAG2205207.1"/>
    </source>
</evidence>
<dbReference type="Gene3D" id="3.40.50.1010">
    <property type="entry name" value="5'-nuclease"/>
    <property type="match status" value="1"/>
</dbReference>
<dbReference type="PANTHER" id="PTHR15696:SF0">
    <property type="entry name" value="TELOMERASE-BINDING PROTEIN EST1A"/>
    <property type="match status" value="1"/>
</dbReference>
<evidence type="ECO:0000256" key="2">
    <source>
        <dbReference type="SAM" id="MobiDB-lite"/>
    </source>
</evidence>
<keyword evidence="1" id="KW-0175">Coiled coil</keyword>
<comment type="caution">
    <text evidence="5">The sequence shown here is derived from an EMBL/GenBank/DDBJ whole genome shotgun (WGS) entry which is preliminary data.</text>
</comment>
<dbReference type="InterPro" id="IPR011990">
    <property type="entry name" value="TPR-like_helical_dom_sf"/>
</dbReference>
<dbReference type="OrthoDB" id="69928at2759"/>
<proteinExistence type="predicted"/>
<feature type="domain" description="Telomerase activating protein Est1-like N-terminal" evidence="4">
    <location>
        <begin position="159"/>
        <end position="262"/>
    </location>
</feature>
<feature type="compositionally biased region" description="Acidic residues" evidence="2">
    <location>
        <begin position="868"/>
        <end position="902"/>
    </location>
</feature>
<feature type="region of interest" description="Disordered" evidence="2">
    <location>
        <begin position="1"/>
        <end position="72"/>
    </location>
</feature>
<dbReference type="PANTHER" id="PTHR15696">
    <property type="entry name" value="SMG-7 SUPPRESSOR WITH MORPHOLOGICAL EFFECT ON GENITALIA PROTEIN 7"/>
    <property type="match status" value="1"/>
</dbReference>
<dbReference type="InterPro" id="IPR019458">
    <property type="entry name" value="Est1-like_N"/>
</dbReference>
<feature type="compositionally biased region" description="Low complexity" evidence="2">
    <location>
        <begin position="50"/>
        <end position="61"/>
    </location>
</feature>
<feature type="compositionally biased region" description="Acidic residues" evidence="2">
    <location>
        <begin position="832"/>
        <end position="849"/>
    </location>
</feature>
<feature type="coiled-coil region" evidence="1">
    <location>
        <begin position="73"/>
        <end position="107"/>
    </location>
</feature>
<dbReference type="InterPro" id="IPR045153">
    <property type="entry name" value="Est1/Ebs1-like"/>
</dbReference>
<dbReference type="EMBL" id="JAEPRC010000179">
    <property type="protein sequence ID" value="KAG2205207.1"/>
    <property type="molecule type" value="Genomic_DNA"/>
</dbReference>
<organism evidence="5 6">
    <name type="scientific">Mucor plumbeus</name>
    <dbReference type="NCBI Taxonomy" id="97098"/>
    <lineage>
        <taxon>Eukaryota</taxon>
        <taxon>Fungi</taxon>
        <taxon>Fungi incertae sedis</taxon>
        <taxon>Mucoromycota</taxon>
        <taxon>Mucoromycotina</taxon>
        <taxon>Mucoromycetes</taxon>
        <taxon>Mucorales</taxon>
        <taxon>Mucorineae</taxon>
        <taxon>Mucoraceae</taxon>
        <taxon>Mucor</taxon>
    </lineage>
</organism>
<dbReference type="GO" id="GO:0000184">
    <property type="term" value="P:nuclear-transcribed mRNA catabolic process, nonsense-mediated decay"/>
    <property type="evidence" value="ECO:0007669"/>
    <property type="project" value="TreeGrafter"/>
</dbReference>
<evidence type="ECO:0000259" key="4">
    <source>
        <dbReference type="Pfam" id="PF10374"/>
    </source>
</evidence>
<evidence type="ECO:0008006" key="7">
    <source>
        <dbReference type="Google" id="ProtNLM"/>
    </source>
</evidence>
<dbReference type="Pfam" id="PF10374">
    <property type="entry name" value="EST1"/>
    <property type="match status" value="1"/>
</dbReference>
<feature type="domain" description="DNA/RNA-binding" evidence="3">
    <location>
        <begin position="280"/>
        <end position="591"/>
    </location>
</feature>
<sequence length="993" mass="114126">MQTSVPSELNKSNNNTTNVAATATTTTTTPRRRRRRPRNRRKQKSVSALTVTSTNESSSTVKHATSKDSGETYKDKTLNLTDLSSEAHALEKQLAELQTQLKINYANMPSKEQGRIASAIAAEQINATEEEIVYVRHSLKKTYRQIFSVDLMYATTHHIEDKLWRYIFYAGIEDVRSKLRKVKLDDVEKNIALQKALFHRIDAAFKFYRELNNTVKSSYHIDTKVLGIDSVHQKATSDDERMGILLQSNYICMGDLARYHAQQAMASKSVKKTMDYWALAKTCYLKAIDVYRKNGKPYSQLALVSMSNGNAMDVVWYYCMSLAVKHPSTVGRDNLKSFYSKIRFNAKPKDDSLTSMISQFVESFLHMHRTVMFNQKDSEEFASTLSVAAQLGTALYTVILSTIEEEQEDKTSLSKSLISMLHIMRTTLTRSITILMISVWIASERIRDKANYNVRPIILSSQIHMYTFAFKLLTGVYRSSREALEQVKESLDAEKYCQLETMVDETLLPGLGIWSTFLFTNITPIAQYCMTAANDVRNREPEKKTLVKSIQSLLSLLISHPSFPDPVLNVLPPTYPMSEDLVLLGIMPLFNFHSKVDFFKETAYQVDDEKNPEARKQVRWGRVRDMIKKVADSNSFDFIQYNQNEQKYSVIDENAKRQQQSRFMKALATQRLMEQVSSLEKNVNRMSLGKRTKSGSGNEDTVPPIKPDIYTCVIDITAFLDGLNKVKKWANQTLNVDRRSQGSILEVIVPLEVIDVLDDHKKGTSHTNMQARESIRFLDQKLLESSNKAEAPTTSFLRTQKITEKLTDWNEAKVYWIGEESRSNVVDHLISDGEEDQGIDSDVEIESDIESTSSNEDLFKPRRRGGDDTESESELETESESELELDEDDQEEEEYDEDDDQEIPYTFEDVPKSYRAILSCLLYYHSKQETRQDNQPERLVLVTNDEDLAWWAELFGDPKTRKRLLIKTVNEWDQMVSKLDFEKVYEYSWSQNR</sequence>
<evidence type="ECO:0000256" key="1">
    <source>
        <dbReference type="SAM" id="Coils"/>
    </source>
</evidence>
<feature type="region of interest" description="Disordered" evidence="2">
    <location>
        <begin position="832"/>
        <end position="903"/>
    </location>
</feature>
<name>A0A8H7V4I7_9FUNG</name>
<dbReference type="GO" id="GO:0042162">
    <property type="term" value="F:telomeric DNA binding"/>
    <property type="evidence" value="ECO:0007669"/>
    <property type="project" value="TreeGrafter"/>
</dbReference>